<evidence type="ECO:0000256" key="1">
    <source>
        <dbReference type="ARBA" id="ARBA00001974"/>
    </source>
</evidence>
<evidence type="ECO:0000256" key="4">
    <source>
        <dbReference type="ARBA" id="ARBA00022827"/>
    </source>
</evidence>
<accession>A0AAV5GFC0</accession>
<reference evidence="7 8" key="1">
    <citation type="submission" date="2021-12" db="EMBL/GenBank/DDBJ databases">
        <title>High titer production of polyol ester of fatty acids by Rhodotorula paludigena BS15 towards product separation-free biomass refinery.</title>
        <authorList>
            <person name="Mano J."/>
            <person name="Ono H."/>
            <person name="Tanaka T."/>
            <person name="Naito K."/>
            <person name="Sushida H."/>
            <person name="Ike M."/>
            <person name="Tokuyasu K."/>
            <person name="Kitaoka M."/>
        </authorList>
    </citation>
    <scope>NUCLEOTIDE SEQUENCE [LARGE SCALE GENOMIC DNA]</scope>
    <source>
        <strain evidence="7 8">BS15</strain>
    </source>
</reference>
<keyword evidence="8" id="KW-1185">Reference proteome</keyword>
<dbReference type="Pfam" id="PF08031">
    <property type="entry name" value="BBE"/>
    <property type="match status" value="1"/>
</dbReference>
<evidence type="ECO:0000313" key="7">
    <source>
        <dbReference type="EMBL" id="GJN91231.1"/>
    </source>
</evidence>
<dbReference type="SUPFAM" id="SSF56176">
    <property type="entry name" value="FAD-binding/transporter-associated domain-like"/>
    <property type="match status" value="1"/>
</dbReference>
<dbReference type="Pfam" id="PF01565">
    <property type="entry name" value="FAD_binding_4"/>
    <property type="match status" value="1"/>
</dbReference>
<dbReference type="InterPro" id="IPR006094">
    <property type="entry name" value="Oxid_FAD_bind_N"/>
</dbReference>
<comment type="cofactor">
    <cofactor evidence="1">
        <name>FAD</name>
        <dbReference type="ChEBI" id="CHEBI:57692"/>
    </cofactor>
</comment>
<comment type="caution">
    <text evidence="7">The sequence shown here is derived from an EMBL/GenBank/DDBJ whole genome shotgun (WGS) entry which is preliminary data.</text>
</comment>
<dbReference type="InterPro" id="IPR050416">
    <property type="entry name" value="FAD-linked_Oxidoreductase"/>
</dbReference>
<evidence type="ECO:0000256" key="2">
    <source>
        <dbReference type="ARBA" id="ARBA00005466"/>
    </source>
</evidence>
<dbReference type="InterPro" id="IPR016169">
    <property type="entry name" value="FAD-bd_PCMH_sub2"/>
</dbReference>
<organism evidence="7 8">
    <name type="scientific">Rhodotorula paludigena</name>
    <dbReference type="NCBI Taxonomy" id="86838"/>
    <lineage>
        <taxon>Eukaryota</taxon>
        <taxon>Fungi</taxon>
        <taxon>Dikarya</taxon>
        <taxon>Basidiomycota</taxon>
        <taxon>Pucciniomycotina</taxon>
        <taxon>Microbotryomycetes</taxon>
        <taxon>Sporidiobolales</taxon>
        <taxon>Sporidiobolaceae</taxon>
        <taxon>Rhodotorula</taxon>
    </lineage>
</organism>
<keyword evidence="3" id="KW-0285">Flavoprotein</keyword>
<comment type="similarity">
    <text evidence="2">Belongs to the oxygen-dependent FAD-linked oxidoreductase family.</text>
</comment>
<dbReference type="AlphaFoldDB" id="A0AAV5GFC0"/>
<evidence type="ECO:0000256" key="5">
    <source>
        <dbReference type="ARBA" id="ARBA00023002"/>
    </source>
</evidence>
<dbReference type="Gene3D" id="3.30.465.10">
    <property type="match status" value="2"/>
</dbReference>
<keyword evidence="5" id="KW-0560">Oxidoreductase</keyword>
<sequence length="544" mass="58065">MDAAAAQLVLGAPLVASSPFCVPSQPCWPSTASWAALNSSLQGHLIRPDGPAACTPAQCVDPHWRIEQPGGVMFLNFENGLGLLPDDPSVGATAVAVSPASGDRTLSYVLEAHSADDVSQGVAFAAEHRLRLRVKSTGHDYLGRSSDPGSFTIWTHHLNSSRFEPSFLPAGAPEGTAPEKALLVGAGTTVKGAYKAADELGVVVVGGVSQTVGAADNVLEFTVVIANGTIIRCSPYQHPTLFTALRGGGSAFAVATEVAFKAHDPPAGFVGIFGSFGPRHGANATGDGGKGAWKDMLKRWVELQPKLSAAGPFAGYTYVRRPEDTPFAYILPSPDIELAKNLFRPVFTAALLDEDIDIEFRYVVTKSWYELWHGEFTKALNSLDRVGISILLGSRLVPKQVVEQKADELATFMAEAASPAIIHLVAGGAVEREPDFPSSVNPAWRNALLHIDLPVSWSPTSSPATIRSLSSYLTSHTLALGAISSSLGDFQASYASESDYYEDGWQDVWYGRENYARLLEAKEEWDPRGVFSARKAVGSEVVGW</sequence>
<gene>
    <name evidence="7" type="ORF">Rhopal_004249-T1</name>
</gene>
<dbReference type="EMBL" id="BQKY01000008">
    <property type="protein sequence ID" value="GJN91231.1"/>
    <property type="molecule type" value="Genomic_DNA"/>
</dbReference>
<dbReference type="PROSITE" id="PS51387">
    <property type="entry name" value="FAD_PCMH"/>
    <property type="match status" value="1"/>
</dbReference>
<evidence type="ECO:0000259" key="6">
    <source>
        <dbReference type="PROSITE" id="PS51387"/>
    </source>
</evidence>
<dbReference type="Gene3D" id="3.40.462.20">
    <property type="match status" value="1"/>
</dbReference>
<evidence type="ECO:0000256" key="3">
    <source>
        <dbReference type="ARBA" id="ARBA00022630"/>
    </source>
</evidence>
<dbReference type="InterPro" id="IPR016166">
    <property type="entry name" value="FAD-bd_PCMH"/>
</dbReference>
<dbReference type="InterPro" id="IPR036318">
    <property type="entry name" value="FAD-bd_PCMH-like_sf"/>
</dbReference>
<name>A0AAV5GFC0_9BASI</name>
<dbReference type="Proteomes" id="UP001342314">
    <property type="component" value="Unassembled WGS sequence"/>
</dbReference>
<dbReference type="PANTHER" id="PTHR42973:SF39">
    <property type="entry name" value="FAD-BINDING PCMH-TYPE DOMAIN-CONTAINING PROTEIN"/>
    <property type="match status" value="1"/>
</dbReference>
<dbReference type="PANTHER" id="PTHR42973">
    <property type="entry name" value="BINDING OXIDOREDUCTASE, PUTATIVE (AFU_ORTHOLOGUE AFUA_1G17690)-RELATED"/>
    <property type="match status" value="1"/>
</dbReference>
<feature type="domain" description="FAD-binding PCMH-type" evidence="6">
    <location>
        <begin position="101"/>
        <end position="265"/>
    </location>
</feature>
<dbReference type="GO" id="GO:0071949">
    <property type="term" value="F:FAD binding"/>
    <property type="evidence" value="ECO:0007669"/>
    <property type="project" value="InterPro"/>
</dbReference>
<protein>
    <recommendedName>
        <fullName evidence="6">FAD-binding PCMH-type domain-containing protein</fullName>
    </recommendedName>
</protein>
<proteinExistence type="inferred from homology"/>
<dbReference type="InterPro" id="IPR012951">
    <property type="entry name" value="BBE"/>
</dbReference>
<evidence type="ECO:0000313" key="8">
    <source>
        <dbReference type="Proteomes" id="UP001342314"/>
    </source>
</evidence>
<dbReference type="GO" id="GO:0016491">
    <property type="term" value="F:oxidoreductase activity"/>
    <property type="evidence" value="ECO:0007669"/>
    <property type="project" value="UniProtKB-KW"/>
</dbReference>
<keyword evidence="4" id="KW-0274">FAD</keyword>